<organism evidence="2 3">
    <name type="scientific">Limosilactobacillus fermentum</name>
    <name type="common">Lactobacillus fermentum</name>
    <dbReference type="NCBI Taxonomy" id="1613"/>
    <lineage>
        <taxon>Bacteria</taxon>
        <taxon>Bacillati</taxon>
        <taxon>Bacillota</taxon>
        <taxon>Bacilli</taxon>
        <taxon>Lactobacillales</taxon>
        <taxon>Lactobacillaceae</taxon>
        <taxon>Limosilactobacillus</taxon>
    </lineage>
</organism>
<dbReference type="InterPro" id="IPR041657">
    <property type="entry name" value="HTH_17"/>
</dbReference>
<protein>
    <submittedName>
        <fullName evidence="2">Helix-turn-helix domain-containing protein</fullName>
    </submittedName>
</protein>
<dbReference type="EMBL" id="WHJL01000061">
    <property type="protein sequence ID" value="MPQ35527.1"/>
    <property type="molecule type" value="Genomic_DNA"/>
</dbReference>
<accession>A0A843R4D6</accession>
<feature type="domain" description="Helix-turn-helix" evidence="1">
    <location>
        <begin position="4"/>
        <end position="53"/>
    </location>
</feature>
<proteinExistence type="predicted"/>
<evidence type="ECO:0000313" key="3">
    <source>
        <dbReference type="Proteomes" id="UP000466799"/>
    </source>
</evidence>
<reference evidence="2 3" key="1">
    <citation type="submission" date="2019-10" db="EMBL/GenBank/DDBJ databases">
        <title>Genome Sequencing and assembly of Lactobacillus fermentum I2, a lactic acid bacteria.</title>
        <authorList>
            <person name="Lopes L.S."/>
            <person name="Persinoti G.F."/>
            <person name="Riano-Pachon D.M."/>
            <person name="Labate C.A."/>
        </authorList>
    </citation>
    <scope>NUCLEOTIDE SEQUENCE [LARGE SCALE GENOMIC DNA]</scope>
    <source>
        <strain evidence="2 3">I2</strain>
    </source>
</reference>
<dbReference type="Proteomes" id="UP000466799">
    <property type="component" value="Unassembled WGS sequence"/>
</dbReference>
<gene>
    <name evidence="2" type="ORF">GC247_06450</name>
</gene>
<dbReference type="AlphaFoldDB" id="A0A843R4D6"/>
<evidence type="ECO:0000259" key="1">
    <source>
        <dbReference type="Pfam" id="PF12728"/>
    </source>
</evidence>
<dbReference type="RefSeq" id="WP_076811035.1">
    <property type="nucleotide sequence ID" value="NZ_MKGE01000020.1"/>
</dbReference>
<evidence type="ECO:0000313" key="2">
    <source>
        <dbReference type="EMBL" id="MPQ35527.1"/>
    </source>
</evidence>
<dbReference type="Pfam" id="PF12728">
    <property type="entry name" value="HTH_17"/>
    <property type="match status" value="1"/>
</dbReference>
<sequence>MSEYLTYKEACEILHLKSYKGLYYLIKNGLPVIVIGNSKRINANDLKKFMEDHTVTTAPKD</sequence>
<name>A0A843R4D6_LIMFE</name>
<comment type="caution">
    <text evidence="2">The sequence shown here is derived from an EMBL/GenBank/DDBJ whole genome shotgun (WGS) entry which is preliminary data.</text>
</comment>